<dbReference type="GO" id="GO:0030288">
    <property type="term" value="C:outer membrane-bounded periplasmic space"/>
    <property type="evidence" value="ECO:0007669"/>
    <property type="project" value="TreeGrafter"/>
</dbReference>
<dbReference type="Proteomes" id="UP000240572">
    <property type="component" value="Unassembled WGS sequence"/>
</dbReference>
<keyword evidence="1" id="KW-0732">Signal</keyword>
<evidence type="ECO:0000313" key="4">
    <source>
        <dbReference type="Proteomes" id="UP000240572"/>
    </source>
</evidence>
<dbReference type="InterPro" id="IPR008334">
    <property type="entry name" value="5'-Nucleotdase_C"/>
</dbReference>
<dbReference type="Pfam" id="PF02872">
    <property type="entry name" value="5_nucleotid_C"/>
    <property type="match status" value="1"/>
</dbReference>
<evidence type="ECO:0000259" key="2">
    <source>
        <dbReference type="Pfam" id="PF02872"/>
    </source>
</evidence>
<dbReference type="OrthoDB" id="4762412at2"/>
<dbReference type="EMBL" id="PYGD01000006">
    <property type="protein sequence ID" value="PSK91025.1"/>
    <property type="molecule type" value="Genomic_DNA"/>
</dbReference>
<dbReference type="InterPro" id="IPR006179">
    <property type="entry name" value="5_nucleotidase/apyrase"/>
</dbReference>
<dbReference type="PRINTS" id="PR01607">
    <property type="entry name" value="APYRASEFAMLY"/>
</dbReference>
<dbReference type="Gene3D" id="3.90.780.10">
    <property type="entry name" value="5'-Nucleotidase, C-terminal domain"/>
    <property type="match status" value="1"/>
</dbReference>
<organism evidence="3 4">
    <name type="scientific">Taibaiella chishuiensis</name>
    <dbReference type="NCBI Taxonomy" id="1434707"/>
    <lineage>
        <taxon>Bacteria</taxon>
        <taxon>Pseudomonadati</taxon>
        <taxon>Bacteroidota</taxon>
        <taxon>Chitinophagia</taxon>
        <taxon>Chitinophagales</taxon>
        <taxon>Chitinophagaceae</taxon>
        <taxon>Taibaiella</taxon>
    </lineage>
</organism>
<dbReference type="RefSeq" id="WP_106523635.1">
    <property type="nucleotide sequence ID" value="NZ_PYGD01000006.1"/>
</dbReference>
<evidence type="ECO:0000256" key="1">
    <source>
        <dbReference type="SAM" id="SignalP"/>
    </source>
</evidence>
<dbReference type="PANTHER" id="PTHR11575">
    <property type="entry name" value="5'-NUCLEOTIDASE-RELATED"/>
    <property type="match status" value="1"/>
</dbReference>
<feature type="signal peptide" evidence="1">
    <location>
        <begin position="1"/>
        <end position="20"/>
    </location>
</feature>
<sequence>MQSRFYALLLLLALSFTACKTQQHFIDSYQTSFTPIDSTRPHDSSMDKMLEPYRVKMHEAMDQVIGYSEVPMSKAQPECTLGNFMADAQLAIARKTDPATQVSIMNYGGIRIPYVSPGAISKGKIYEMMPFDNKLTIVEVPGKVMRQLCDLMAAWGGWPVSGITFRIKDKKAVDIMVDGKPLNDQLIYITAMSDYIANGGDNCAFLADCKKHFLNIFVRDMLIEYVTDLQARGRKLNPQLEKRISYAE</sequence>
<dbReference type="GO" id="GO:0009166">
    <property type="term" value="P:nucleotide catabolic process"/>
    <property type="evidence" value="ECO:0007669"/>
    <property type="project" value="InterPro"/>
</dbReference>
<name>A0A2P8D1E1_9BACT</name>
<dbReference type="PROSITE" id="PS51257">
    <property type="entry name" value="PROKAR_LIPOPROTEIN"/>
    <property type="match status" value="1"/>
</dbReference>
<dbReference type="InterPro" id="IPR036907">
    <property type="entry name" value="5'-Nucleotdase_C_sf"/>
</dbReference>
<accession>A0A2P8D1E1</accession>
<keyword evidence="4" id="KW-1185">Reference proteome</keyword>
<proteinExistence type="predicted"/>
<feature type="domain" description="5'-Nucleotidase C-terminal" evidence="2">
    <location>
        <begin position="64"/>
        <end position="205"/>
    </location>
</feature>
<gene>
    <name evidence="3" type="ORF">B0I18_10633</name>
</gene>
<dbReference type="SUPFAM" id="SSF55816">
    <property type="entry name" value="5'-nucleotidase (syn. UDP-sugar hydrolase), C-terminal domain"/>
    <property type="match status" value="1"/>
</dbReference>
<protein>
    <submittedName>
        <fullName evidence="3">5'-nucleotidase-like protein</fullName>
    </submittedName>
</protein>
<dbReference type="PANTHER" id="PTHR11575:SF24">
    <property type="entry name" value="5'-NUCLEOTIDASE"/>
    <property type="match status" value="1"/>
</dbReference>
<dbReference type="AlphaFoldDB" id="A0A2P8D1E1"/>
<comment type="caution">
    <text evidence="3">The sequence shown here is derived from an EMBL/GenBank/DDBJ whole genome shotgun (WGS) entry which is preliminary data.</text>
</comment>
<feature type="chain" id="PRO_5015110529" evidence="1">
    <location>
        <begin position="21"/>
        <end position="248"/>
    </location>
</feature>
<evidence type="ECO:0000313" key="3">
    <source>
        <dbReference type="EMBL" id="PSK91025.1"/>
    </source>
</evidence>
<dbReference type="GO" id="GO:0016787">
    <property type="term" value="F:hydrolase activity"/>
    <property type="evidence" value="ECO:0007669"/>
    <property type="project" value="InterPro"/>
</dbReference>
<reference evidence="3 4" key="1">
    <citation type="submission" date="2018-03" db="EMBL/GenBank/DDBJ databases">
        <title>Genomic Encyclopedia of Type Strains, Phase III (KMG-III): the genomes of soil and plant-associated and newly described type strains.</title>
        <authorList>
            <person name="Whitman W."/>
        </authorList>
    </citation>
    <scope>NUCLEOTIDE SEQUENCE [LARGE SCALE GENOMIC DNA]</scope>
    <source>
        <strain evidence="3 4">CGMCC 1.12700</strain>
    </source>
</reference>